<dbReference type="Proteomes" id="UP001215598">
    <property type="component" value="Unassembled WGS sequence"/>
</dbReference>
<dbReference type="EMBL" id="JARKIB010000293">
    <property type="protein sequence ID" value="KAJ7716340.1"/>
    <property type="molecule type" value="Genomic_DNA"/>
</dbReference>
<comment type="caution">
    <text evidence="2">The sequence shown here is derived from an EMBL/GenBank/DDBJ whole genome shotgun (WGS) entry which is preliminary data.</text>
</comment>
<feature type="region of interest" description="Disordered" evidence="1">
    <location>
        <begin position="73"/>
        <end position="120"/>
    </location>
</feature>
<protein>
    <submittedName>
        <fullName evidence="2">Uncharacterized protein</fullName>
    </submittedName>
</protein>
<feature type="compositionally biased region" description="Pro residues" evidence="1">
    <location>
        <begin position="106"/>
        <end position="119"/>
    </location>
</feature>
<organism evidence="2 3">
    <name type="scientific">Mycena metata</name>
    <dbReference type="NCBI Taxonomy" id="1033252"/>
    <lineage>
        <taxon>Eukaryota</taxon>
        <taxon>Fungi</taxon>
        <taxon>Dikarya</taxon>
        <taxon>Basidiomycota</taxon>
        <taxon>Agaricomycotina</taxon>
        <taxon>Agaricomycetes</taxon>
        <taxon>Agaricomycetidae</taxon>
        <taxon>Agaricales</taxon>
        <taxon>Marasmiineae</taxon>
        <taxon>Mycenaceae</taxon>
        <taxon>Mycena</taxon>
    </lineage>
</organism>
<name>A0AAD7HAL2_9AGAR</name>
<evidence type="ECO:0000313" key="3">
    <source>
        <dbReference type="Proteomes" id="UP001215598"/>
    </source>
</evidence>
<feature type="region of interest" description="Disordered" evidence="1">
    <location>
        <begin position="228"/>
        <end position="265"/>
    </location>
</feature>
<gene>
    <name evidence="2" type="ORF">B0H16DRAFT_1741330</name>
</gene>
<reference evidence="2" key="1">
    <citation type="submission" date="2023-03" db="EMBL/GenBank/DDBJ databases">
        <title>Massive genome expansion in bonnet fungi (Mycena s.s.) driven by repeated elements and novel gene families across ecological guilds.</title>
        <authorList>
            <consortium name="Lawrence Berkeley National Laboratory"/>
            <person name="Harder C.B."/>
            <person name="Miyauchi S."/>
            <person name="Viragh M."/>
            <person name="Kuo A."/>
            <person name="Thoen E."/>
            <person name="Andreopoulos B."/>
            <person name="Lu D."/>
            <person name="Skrede I."/>
            <person name="Drula E."/>
            <person name="Henrissat B."/>
            <person name="Morin E."/>
            <person name="Kohler A."/>
            <person name="Barry K."/>
            <person name="LaButti K."/>
            <person name="Morin E."/>
            <person name="Salamov A."/>
            <person name="Lipzen A."/>
            <person name="Mereny Z."/>
            <person name="Hegedus B."/>
            <person name="Baldrian P."/>
            <person name="Stursova M."/>
            <person name="Weitz H."/>
            <person name="Taylor A."/>
            <person name="Grigoriev I.V."/>
            <person name="Nagy L.G."/>
            <person name="Martin F."/>
            <person name="Kauserud H."/>
        </authorList>
    </citation>
    <scope>NUCLEOTIDE SEQUENCE</scope>
    <source>
        <strain evidence="2">CBHHK182m</strain>
    </source>
</reference>
<sequence>MIYSRLCSPPTGRAFEEWTALPHDLSSDELRRGTTNEGEQAQLEASLTLKNHHPTTTALPAHMLHVTALSDDLAKEKDRKQTCTPRRVSHYAYGSRGGSARASPSPARPQRPPRPPPPNAVRCRVDLRGLARGICAYPHGLREHASLQCPATGRAFKGGRPATKRKPPMPFDQCLQRPSRTTTQLDHRPQRLTPTPTNAHSIASMTRAQYADAAPYLCDTPHGIPKLPPFAHPAAHSASRVKTSRHPQMFRARPGPSGPRTHRTD</sequence>
<dbReference type="AlphaFoldDB" id="A0AAD7HAL2"/>
<evidence type="ECO:0000313" key="2">
    <source>
        <dbReference type="EMBL" id="KAJ7716340.1"/>
    </source>
</evidence>
<keyword evidence="3" id="KW-1185">Reference proteome</keyword>
<accession>A0AAD7HAL2</accession>
<evidence type="ECO:0000256" key="1">
    <source>
        <dbReference type="SAM" id="MobiDB-lite"/>
    </source>
</evidence>
<proteinExistence type="predicted"/>
<feature type="region of interest" description="Disordered" evidence="1">
    <location>
        <begin position="153"/>
        <end position="198"/>
    </location>
</feature>